<keyword evidence="4" id="KW-0009">Actin-binding</keyword>
<keyword evidence="5" id="KW-0206">Cytoskeleton</keyword>
<evidence type="ECO:0000256" key="5">
    <source>
        <dbReference type="ARBA" id="ARBA00023212"/>
    </source>
</evidence>
<sequence>MLKLESDSCFTVNAHLENVVEVLVHHFIYSAEKSMEIDHHLYEFGSVEYHIQSQASNPLVAYLSLSIPPLCHGILPNKLSPYTIEKIKGICPNLVEIEEPAREGFQLTLKLNLDQIPRNK</sequence>
<dbReference type="Gene3D" id="3.30.1460.20">
    <property type="match status" value="1"/>
</dbReference>
<accession>A0A392PHC0</accession>
<dbReference type="GO" id="GO:0051015">
    <property type="term" value="F:actin filament binding"/>
    <property type="evidence" value="ECO:0007669"/>
    <property type="project" value="TreeGrafter"/>
</dbReference>
<keyword evidence="7" id="KW-1185">Reference proteome</keyword>
<comment type="caution">
    <text evidence="6">The sequence shown here is derived from an EMBL/GenBank/DDBJ whole genome shotgun (WGS) entry which is preliminary data.</text>
</comment>
<comment type="subcellular location">
    <subcellularLocation>
        <location evidence="1">Cytoplasm</location>
        <location evidence="1">Cytoskeleton</location>
    </subcellularLocation>
</comment>
<proteinExistence type="inferred from homology"/>
<dbReference type="InterPro" id="IPR007188">
    <property type="entry name" value="ARPC2"/>
</dbReference>
<reference evidence="6 7" key="1">
    <citation type="journal article" date="2018" name="Front. Plant Sci.">
        <title>Red Clover (Trifolium pratense) and Zigzag Clover (T. medium) - A Picture of Genomic Similarities and Differences.</title>
        <authorList>
            <person name="Dluhosova J."/>
            <person name="Istvanek J."/>
            <person name="Nedelnik J."/>
            <person name="Repkova J."/>
        </authorList>
    </citation>
    <scope>NUCLEOTIDE SEQUENCE [LARGE SCALE GENOMIC DNA]</scope>
    <source>
        <strain evidence="7">cv. 10/8</strain>
        <tissue evidence="6">Leaf</tissue>
    </source>
</reference>
<keyword evidence="3" id="KW-0963">Cytoplasm</keyword>
<dbReference type="GO" id="GO:0005885">
    <property type="term" value="C:Arp2/3 protein complex"/>
    <property type="evidence" value="ECO:0007669"/>
    <property type="project" value="InterPro"/>
</dbReference>
<dbReference type="PANTHER" id="PTHR12058">
    <property type="entry name" value="ARP2/3 COMPLEX 34 KDA SUBUNIT"/>
    <property type="match status" value="1"/>
</dbReference>
<dbReference type="GO" id="GO:0030041">
    <property type="term" value="P:actin filament polymerization"/>
    <property type="evidence" value="ECO:0007669"/>
    <property type="project" value="InterPro"/>
</dbReference>
<dbReference type="GO" id="GO:0005200">
    <property type="term" value="F:structural constituent of cytoskeleton"/>
    <property type="evidence" value="ECO:0007669"/>
    <property type="project" value="TreeGrafter"/>
</dbReference>
<evidence type="ECO:0000256" key="4">
    <source>
        <dbReference type="ARBA" id="ARBA00023203"/>
    </source>
</evidence>
<organism evidence="6 7">
    <name type="scientific">Trifolium medium</name>
    <dbReference type="NCBI Taxonomy" id="97028"/>
    <lineage>
        <taxon>Eukaryota</taxon>
        <taxon>Viridiplantae</taxon>
        <taxon>Streptophyta</taxon>
        <taxon>Embryophyta</taxon>
        <taxon>Tracheophyta</taxon>
        <taxon>Spermatophyta</taxon>
        <taxon>Magnoliopsida</taxon>
        <taxon>eudicotyledons</taxon>
        <taxon>Gunneridae</taxon>
        <taxon>Pentapetalae</taxon>
        <taxon>rosids</taxon>
        <taxon>fabids</taxon>
        <taxon>Fabales</taxon>
        <taxon>Fabaceae</taxon>
        <taxon>Papilionoideae</taxon>
        <taxon>50 kb inversion clade</taxon>
        <taxon>NPAAA clade</taxon>
        <taxon>Hologalegina</taxon>
        <taxon>IRL clade</taxon>
        <taxon>Trifolieae</taxon>
        <taxon>Trifolium</taxon>
    </lineage>
</organism>
<evidence type="ECO:0000256" key="1">
    <source>
        <dbReference type="ARBA" id="ARBA00004245"/>
    </source>
</evidence>
<feature type="non-terminal residue" evidence="6">
    <location>
        <position position="120"/>
    </location>
</feature>
<evidence type="ECO:0000313" key="7">
    <source>
        <dbReference type="Proteomes" id="UP000265520"/>
    </source>
</evidence>
<dbReference type="Proteomes" id="UP000265520">
    <property type="component" value="Unassembled WGS sequence"/>
</dbReference>
<dbReference type="SUPFAM" id="SSF69645">
    <property type="entry name" value="Arp2/3 complex subunits"/>
    <property type="match status" value="1"/>
</dbReference>
<evidence type="ECO:0000256" key="3">
    <source>
        <dbReference type="ARBA" id="ARBA00022490"/>
    </source>
</evidence>
<dbReference type="PANTHER" id="PTHR12058:SF1">
    <property type="entry name" value="ACTIN-RELATED PROTEIN 2_3 COMPLEX SUBUNIT 2B"/>
    <property type="match status" value="1"/>
</dbReference>
<name>A0A392PHC0_9FABA</name>
<dbReference type="AlphaFoldDB" id="A0A392PHC0"/>
<evidence type="ECO:0000313" key="6">
    <source>
        <dbReference type="EMBL" id="MCI10696.1"/>
    </source>
</evidence>
<dbReference type="EMBL" id="LXQA010077239">
    <property type="protein sequence ID" value="MCI10696.1"/>
    <property type="molecule type" value="Genomic_DNA"/>
</dbReference>
<dbReference type="GO" id="GO:0034314">
    <property type="term" value="P:Arp2/3 complex-mediated actin nucleation"/>
    <property type="evidence" value="ECO:0007669"/>
    <property type="project" value="InterPro"/>
</dbReference>
<evidence type="ECO:0000256" key="2">
    <source>
        <dbReference type="ARBA" id="ARBA00007192"/>
    </source>
</evidence>
<dbReference type="InterPro" id="IPR034666">
    <property type="entry name" value="ARPC2/4"/>
</dbReference>
<protein>
    <submittedName>
        <fullName evidence="6">Actin-related protein 2/3 complex protein</fullName>
    </submittedName>
</protein>
<comment type="similarity">
    <text evidence="2">Belongs to the ARPC2 family.</text>
</comment>